<evidence type="ECO:0000313" key="4">
    <source>
        <dbReference type="Proteomes" id="UP000732399"/>
    </source>
</evidence>
<dbReference type="CDD" id="cd01029">
    <property type="entry name" value="TOPRIM_primases"/>
    <property type="match status" value="1"/>
</dbReference>
<sequence>MSLIALRPTQQVADIVGALGGTWRGYIATCRCPAHDDQEPSLSIRQGHDGILVHCFAGCDPEDVLRELSRVRPGSGHFVPAAPRPDRPANVERLWAEAMPTDDTPAAAYIAARGLTAPLTDVRYHPRCPWGPKPTTRFLPALLIAVREGNTLRAVQRIFLDLNRAGYLDKVTLGRLGSGAWQGGRAGNTLALAEGFETAAAFIQVNGIPCWATLGAARLDRIRIPASVTRLIIAEDNDPEGRRARSKAWKAYREQGLTLARMPPPRQYGDWADVLKPRG</sequence>
<dbReference type="InterPro" id="IPR006171">
    <property type="entry name" value="TOPRIM_dom"/>
</dbReference>
<dbReference type="InterPro" id="IPR034154">
    <property type="entry name" value="TOPRIM_DnaG/twinkle"/>
</dbReference>
<dbReference type="Pfam" id="PF13362">
    <property type="entry name" value="Toprim_3"/>
    <property type="match status" value="1"/>
</dbReference>
<dbReference type="Gene3D" id="3.40.1360.10">
    <property type="match status" value="1"/>
</dbReference>
<reference evidence="3 4" key="1">
    <citation type="submission" date="2020-03" db="EMBL/GenBank/DDBJ databases">
        <authorList>
            <person name="Wang L."/>
            <person name="He N."/>
            <person name="Li Y."/>
            <person name="Fang Y."/>
            <person name="Zhang F."/>
        </authorList>
    </citation>
    <scope>NUCLEOTIDE SEQUENCE [LARGE SCALE GENOMIC DNA]</scope>
    <source>
        <strain evidence="3 4">36D10-4-7</strain>
    </source>
</reference>
<accession>A0ABX1CTH6</accession>
<feature type="domain" description="DUF7146" evidence="2">
    <location>
        <begin position="86"/>
        <end position="181"/>
    </location>
</feature>
<dbReference type="Proteomes" id="UP000732399">
    <property type="component" value="Unassembled WGS sequence"/>
</dbReference>
<dbReference type="InterPro" id="IPR055570">
    <property type="entry name" value="DUF7146"/>
</dbReference>
<evidence type="ECO:0000259" key="2">
    <source>
        <dbReference type="Pfam" id="PF23639"/>
    </source>
</evidence>
<feature type="domain" description="Toprim" evidence="1">
    <location>
        <begin position="190"/>
        <end position="279"/>
    </location>
</feature>
<evidence type="ECO:0000259" key="1">
    <source>
        <dbReference type="Pfam" id="PF13362"/>
    </source>
</evidence>
<name>A0ABX1CTH6_9SPHN</name>
<organism evidence="3 4">
    <name type="scientific">Sphingomonas corticis</name>
    <dbReference type="NCBI Taxonomy" id="2722791"/>
    <lineage>
        <taxon>Bacteria</taxon>
        <taxon>Pseudomonadati</taxon>
        <taxon>Pseudomonadota</taxon>
        <taxon>Alphaproteobacteria</taxon>
        <taxon>Sphingomonadales</taxon>
        <taxon>Sphingomonadaceae</taxon>
        <taxon>Sphingomonas</taxon>
    </lineage>
</organism>
<dbReference type="EMBL" id="JAAVJH010000037">
    <property type="protein sequence ID" value="NJR80844.1"/>
    <property type="molecule type" value="Genomic_DNA"/>
</dbReference>
<protein>
    <submittedName>
        <fullName evidence="3">Virulence-associated protein E</fullName>
    </submittedName>
</protein>
<comment type="caution">
    <text evidence="3">The sequence shown here is derived from an EMBL/GenBank/DDBJ whole genome shotgun (WGS) entry which is preliminary data.</text>
</comment>
<gene>
    <name evidence="3" type="ORF">HBH26_19955</name>
</gene>
<dbReference type="RefSeq" id="WP_168136327.1">
    <property type="nucleotide sequence ID" value="NZ_JAAVJH010000037.1"/>
</dbReference>
<keyword evidence="4" id="KW-1185">Reference proteome</keyword>
<dbReference type="Pfam" id="PF23639">
    <property type="entry name" value="DUF7146"/>
    <property type="match status" value="1"/>
</dbReference>
<evidence type="ECO:0000313" key="3">
    <source>
        <dbReference type="EMBL" id="NJR80844.1"/>
    </source>
</evidence>
<proteinExistence type="predicted"/>